<keyword evidence="5" id="KW-0769">Symport</keyword>
<dbReference type="GO" id="GO:0015293">
    <property type="term" value="F:symporter activity"/>
    <property type="evidence" value="ECO:0007669"/>
    <property type="project" value="UniProtKB-KW"/>
</dbReference>
<evidence type="ECO:0000256" key="7">
    <source>
        <dbReference type="ARBA" id="ARBA00023136"/>
    </source>
</evidence>
<dbReference type="Gene3D" id="1.20.1250.20">
    <property type="entry name" value="MFS general substrate transporter like domains"/>
    <property type="match status" value="1"/>
</dbReference>
<dbReference type="PANTHER" id="PTHR43528">
    <property type="entry name" value="ALPHA-KETOGLUTARATE PERMEASE"/>
    <property type="match status" value="1"/>
</dbReference>
<dbReference type="PANTHER" id="PTHR43528:SF7">
    <property type="entry name" value="MFS TRANSPORTER"/>
    <property type="match status" value="1"/>
</dbReference>
<evidence type="ECO:0000256" key="8">
    <source>
        <dbReference type="SAM" id="Phobius"/>
    </source>
</evidence>
<keyword evidence="6 8" id="KW-1133">Transmembrane helix</keyword>
<evidence type="ECO:0000256" key="6">
    <source>
        <dbReference type="ARBA" id="ARBA00022989"/>
    </source>
</evidence>
<dbReference type="InterPro" id="IPR051084">
    <property type="entry name" value="H+-coupled_symporters"/>
</dbReference>
<organism evidence="10 11">
    <name type="scientific">Chromobacterium violaceum</name>
    <dbReference type="NCBI Taxonomy" id="536"/>
    <lineage>
        <taxon>Bacteria</taxon>
        <taxon>Pseudomonadati</taxon>
        <taxon>Pseudomonadota</taxon>
        <taxon>Betaproteobacteria</taxon>
        <taxon>Neisseriales</taxon>
        <taxon>Chromobacteriaceae</taxon>
        <taxon>Chromobacterium</taxon>
    </lineage>
</organism>
<gene>
    <name evidence="10" type="primary">proP_4</name>
    <name evidence="10" type="ORF">NCTC9695_05068</name>
</gene>
<evidence type="ECO:0000313" key="10">
    <source>
        <dbReference type="EMBL" id="VEB44577.1"/>
    </source>
</evidence>
<feature type="domain" description="Major facilitator superfamily (MFS) profile" evidence="9">
    <location>
        <begin position="16"/>
        <end position="171"/>
    </location>
</feature>
<dbReference type="InterPro" id="IPR036259">
    <property type="entry name" value="MFS_trans_sf"/>
</dbReference>
<dbReference type="AlphaFoldDB" id="A0A447TIC9"/>
<feature type="transmembrane region" description="Helical" evidence="8">
    <location>
        <begin position="53"/>
        <end position="69"/>
    </location>
</feature>
<sequence length="171" mass="18699">MTDSRSTPLTRSDYKTLGLAALGGALEIYDFIIFAFFATTLSKLFFPPDMPEWLRLLQTFGIFATGYLARPLGGILMAHYADRLGRKRVFSLTILMMAGPCLLIGLMPTYADIGILAPLLLLSLRILQARPWAAKCPAPGPSSPSTRRAADAATRWACCRPDSPSATCWAR</sequence>
<keyword evidence="7 8" id="KW-0472">Membrane</keyword>
<keyword evidence="3" id="KW-1003">Cell membrane</keyword>
<name>A0A447TIC9_CHRVL</name>
<evidence type="ECO:0000313" key="11">
    <source>
        <dbReference type="Proteomes" id="UP000275777"/>
    </source>
</evidence>
<comment type="subcellular location">
    <subcellularLocation>
        <location evidence="1">Cell membrane</location>
        <topology evidence="1">Multi-pass membrane protein</topology>
    </subcellularLocation>
</comment>
<dbReference type="SUPFAM" id="SSF103473">
    <property type="entry name" value="MFS general substrate transporter"/>
    <property type="match status" value="1"/>
</dbReference>
<feature type="transmembrane region" description="Helical" evidence="8">
    <location>
        <begin position="89"/>
        <end position="122"/>
    </location>
</feature>
<keyword evidence="2" id="KW-0813">Transport</keyword>
<evidence type="ECO:0000256" key="1">
    <source>
        <dbReference type="ARBA" id="ARBA00004651"/>
    </source>
</evidence>
<dbReference type="EMBL" id="LR134182">
    <property type="protein sequence ID" value="VEB44577.1"/>
    <property type="molecule type" value="Genomic_DNA"/>
</dbReference>
<dbReference type="PROSITE" id="PS50850">
    <property type="entry name" value="MFS"/>
    <property type="match status" value="1"/>
</dbReference>
<evidence type="ECO:0000256" key="4">
    <source>
        <dbReference type="ARBA" id="ARBA00022692"/>
    </source>
</evidence>
<reference evidence="10 11" key="1">
    <citation type="submission" date="2018-12" db="EMBL/GenBank/DDBJ databases">
        <authorList>
            <consortium name="Pathogen Informatics"/>
        </authorList>
    </citation>
    <scope>NUCLEOTIDE SEQUENCE [LARGE SCALE GENOMIC DNA]</scope>
    <source>
        <strain evidence="10 11">NCTC9695</strain>
    </source>
</reference>
<evidence type="ECO:0000256" key="3">
    <source>
        <dbReference type="ARBA" id="ARBA00022475"/>
    </source>
</evidence>
<evidence type="ECO:0000259" key="9">
    <source>
        <dbReference type="PROSITE" id="PS50850"/>
    </source>
</evidence>
<dbReference type="InterPro" id="IPR020846">
    <property type="entry name" value="MFS_dom"/>
</dbReference>
<accession>A0A447TIC9</accession>
<feature type="transmembrane region" description="Helical" evidence="8">
    <location>
        <begin position="20"/>
        <end position="41"/>
    </location>
</feature>
<keyword evidence="4 8" id="KW-0812">Transmembrane</keyword>
<dbReference type="GO" id="GO:0005886">
    <property type="term" value="C:plasma membrane"/>
    <property type="evidence" value="ECO:0007669"/>
    <property type="project" value="UniProtKB-SubCell"/>
</dbReference>
<evidence type="ECO:0000256" key="5">
    <source>
        <dbReference type="ARBA" id="ARBA00022847"/>
    </source>
</evidence>
<evidence type="ECO:0000256" key="2">
    <source>
        <dbReference type="ARBA" id="ARBA00022448"/>
    </source>
</evidence>
<protein>
    <submittedName>
        <fullName evidence="10">Proline porter II</fullName>
    </submittedName>
</protein>
<dbReference type="Proteomes" id="UP000275777">
    <property type="component" value="Chromosome"/>
</dbReference>
<proteinExistence type="predicted"/>